<keyword evidence="3 5" id="KW-0040">ANK repeat</keyword>
<evidence type="ECO:0000256" key="3">
    <source>
        <dbReference type="ARBA" id="ARBA00023043"/>
    </source>
</evidence>
<feature type="compositionally biased region" description="Basic and acidic residues" evidence="6">
    <location>
        <begin position="1309"/>
        <end position="1320"/>
    </location>
</feature>
<dbReference type="GO" id="GO:0005856">
    <property type="term" value="C:cytoskeleton"/>
    <property type="evidence" value="ECO:0007669"/>
    <property type="project" value="TreeGrafter"/>
</dbReference>
<dbReference type="PRINTS" id="PR01415">
    <property type="entry name" value="ANKYRIN"/>
</dbReference>
<accession>A0AAD9K289</accession>
<feature type="compositionally biased region" description="Polar residues" evidence="6">
    <location>
        <begin position="1169"/>
        <end position="1179"/>
    </location>
</feature>
<feature type="repeat" description="ANK" evidence="5">
    <location>
        <begin position="1769"/>
        <end position="1801"/>
    </location>
</feature>
<sequence>MTTRTVTHMQRSVNGGIGGNVGGIGGGVSGGVNVISGGGGYSGVGGTGFSGVGGTGFSGVGGTGFSGVGGGGFSGGGFSGIGGIEQSPARVQHQEPEWEVSHPLPAGTVGLSEVVISFFLASSNSFCYVGLVPVNTTHGRRPHWTAAAVCSAEINTCCSQYSGLELSQAAVSKVGLCYHRLQSVKFACVVTGCSQYSGLELSQAAVSKVAVSKVGLCCHRLQSVKWACAVIIMVVAFHSNSSVFSQLFHAHKTTEMTDDPMEPDMKDTSHMTFVDGRCSCCPYGYHIDLDFLRYLEALNNGSYLRNLKKIHRNKKKLRKSLEVLVQQQESSLIRDGSVAPPPDVVHSTDRSFSSVEDGGATSHILDEIDFSVDSTLNSIDLLMRNGGEERGHMDGHSRGASEQVCRTEAEIQLGSGPTMRRSGSFSSLASSQSNYSELPGCPMSPSTLVDQLTQPRDMTMYVTSTQLADNMATLLPERGGNDSFDASLGQTSLQAIREQMALSLQRMRELEEQVKAIPVLQVRISVLKEEKRLLMLQLRAKNNKLNMRSIGVGDATVDGGDDMAVVAVNGGGNMASVRVHQRELHTEQKSNEYEREIRTMFIGGAQAQPADEQMFAAGRRSLGRPPRPLPPTRSIGVGDGNVHDTSSSMHVHEKELRTLIIGGATESKSTRNVGIVCKAPTRDVGVMYMYEDAKPNTCNVAVGVGEMGVSDSWELAEGGIGGTSVHTTLTAIQQMNLASFHSKHIHIKGEQLRLMLDEVLRKDLHSISIQTEPASTVDKAVNHTGYNMVDIGSGGDTIDVDVRPLVHTRSVAVESRPLMQNRSVTTDRALTIDTASNTPATALLVHRSTCTNPVKSYPASTNTDHSQMNTAQTNTDVAIFQALEQVKNVAINTTRVNCADSTVNTDVEVKVVEAKVVTCDRAVNTQSVKQYSQAVNTVKTLCIERACNTEKARLRHSSSNTEARTMYSTGVNVNTIGDSLDGRVRETVTKATTQTCLTEQVPVVDTYELNTANGVRVQRSLGRTVTSIDEKAYLRGTPGQGGSYADDRNAKSSNAKSQQGGSTVVQSVTVRSQFGGATGQSVAKLQGGGSTGQYVERSQLGGSTGQSVERSQVSSTVQSLERAQIGGSASGQYGQRSQLGGSIGQSAEGSQVSSSVQSLERAQIGGSASGQYGQRSQLGGSIGESAEGSQVSSSVQSLERAQIGGSASAQYGQMSQLGDSTVERSQHGGHSFQSVNERSQLGDGGQGMRSTRRVMTTYTTSSSPVVSRKVDIVTSGDTDDATQTYSGTSVHSTISRHSDMSEDSSSRYSDAKDSDFDVDTKQSSSSGAVKTYMSDRFGDVSEWSDAVSDIDGHQTQQVVTTRSSPRGTGVTTKTTKTVMTSYRGSTPQDTTVEETFVLPGGAEFQRTEGGATQMRVVRHTETAYVGGNAVKHSSNVTIHSDDNDNLVSSEKMTSRVPDLLRGRSDETQAESAGSSASIQKTNVNGNSNLAMQASASASDGSVAVSVKPAVRPKSIMKQTSYTISPVTTAEMMKDGSKKEISFSEDVQGGDASTSEEELEEEEEEEEESASGGSQSSVSYDEASYDSRLGKIEYSCTDDEVIAGGAPGAAMYDQNIRETFELEEELAGACTVYAQWLQDSTQITTKELNSSMNVIQQEWFKVSSHKQSNCDQVEDYLTGFSEFSKELLQQIINMSDANGNTALHYAVSHGNMDIVGLLLDSQLCDINKENKAGYTAIMLASLAHIQNEPQRIIVKKLFETGDVNARALQAGQTALMLAVSHGRLDMVRMLMEAGADVNMRDEDGSTALMCASEHGHTEIVKLLLAHPDIDPTLTDNDGSTALSIAMEAGHRDIGVLLYAHVNFKAGSPAHLIHELQLSLAVTPRFPGPGYRLESETWRKQKRSAIAVVEREPSLREGSLHCEQGAITTIIEPSTRHALAVAH</sequence>
<feature type="region of interest" description="Disordered" evidence="6">
    <location>
        <begin position="622"/>
        <end position="650"/>
    </location>
</feature>
<dbReference type="GO" id="GO:0005737">
    <property type="term" value="C:cytoplasm"/>
    <property type="evidence" value="ECO:0007669"/>
    <property type="project" value="TreeGrafter"/>
</dbReference>
<dbReference type="PANTHER" id="PTHR24168:SF21">
    <property type="entry name" value="KANK, ISOFORM D"/>
    <property type="match status" value="1"/>
</dbReference>
<dbReference type="Proteomes" id="UP001209878">
    <property type="component" value="Unassembled WGS sequence"/>
</dbReference>
<evidence type="ECO:0000256" key="5">
    <source>
        <dbReference type="PROSITE-ProRule" id="PRU00023"/>
    </source>
</evidence>
<keyword evidence="8" id="KW-1185">Reference proteome</keyword>
<dbReference type="InterPro" id="IPR047184">
    <property type="entry name" value="KANK1-4"/>
</dbReference>
<evidence type="ECO:0008006" key="9">
    <source>
        <dbReference type="Google" id="ProtNLM"/>
    </source>
</evidence>
<evidence type="ECO:0000256" key="2">
    <source>
        <dbReference type="ARBA" id="ARBA00022737"/>
    </source>
</evidence>
<feature type="compositionally biased region" description="Acidic residues" evidence="6">
    <location>
        <begin position="1553"/>
        <end position="1568"/>
    </location>
</feature>
<dbReference type="PROSITE" id="PS50088">
    <property type="entry name" value="ANK_REPEAT"/>
    <property type="match status" value="3"/>
</dbReference>
<reference evidence="7" key="1">
    <citation type="journal article" date="2023" name="Mol. Biol. Evol.">
        <title>Third-Generation Sequencing Reveals the Adaptive Role of the Epigenome in Three Deep-Sea Polychaetes.</title>
        <authorList>
            <person name="Perez M."/>
            <person name="Aroh O."/>
            <person name="Sun Y."/>
            <person name="Lan Y."/>
            <person name="Juniper S.K."/>
            <person name="Young C.R."/>
            <person name="Angers B."/>
            <person name="Qian P.Y."/>
        </authorList>
    </citation>
    <scope>NUCLEOTIDE SEQUENCE</scope>
    <source>
        <strain evidence="7">R07B-5</strain>
    </source>
</reference>
<comment type="caution">
    <text evidence="7">The sequence shown here is derived from an EMBL/GenBank/DDBJ whole genome shotgun (WGS) entry which is preliminary data.</text>
</comment>
<evidence type="ECO:0000313" key="7">
    <source>
        <dbReference type="EMBL" id="KAK2163412.1"/>
    </source>
</evidence>
<evidence type="ECO:0000256" key="1">
    <source>
        <dbReference type="ARBA" id="ARBA00022553"/>
    </source>
</evidence>
<feature type="region of interest" description="Disordered" evidence="6">
    <location>
        <begin position="1540"/>
        <end position="1581"/>
    </location>
</feature>
<protein>
    <recommendedName>
        <fullName evidence="9">KN motif and ankyrin repeat domain-containing protein 1</fullName>
    </recommendedName>
</protein>
<feature type="compositionally biased region" description="Polar residues" evidence="6">
    <location>
        <begin position="1469"/>
        <end position="1482"/>
    </location>
</feature>
<feature type="compositionally biased region" description="Polar residues" evidence="6">
    <location>
        <begin position="1187"/>
        <end position="1219"/>
    </location>
</feature>
<feature type="region of interest" description="Disordered" evidence="6">
    <location>
        <begin position="1435"/>
        <end position="1482"/>
    </location>
</feature>
<dbReference type="PROSITE" id="PS50297">
    <property type="entry name" value="ANK_REP_REGION"/>
    <property type="match status" value="3"/>
</dbReference>
<dbReference type="InterPro" id="IPR021939">
    <property type="entry name" value="KN_motif"/>
</dbReference>
<dbReference type="Pfam" id="PF12075">
    <property type="entry name" value="KN_motif"/>
    <property type="match status" value="1"/>
</dbReference>
<feature type="region of interest" description="Disordered" evidence="6">
    <location>
        <begin position="1079"/>
        <end position="1327"/>
    </location>
</feature>
<organism evidence="7 8">
    <name type="scientific">Ridgeia piscesae</name>
    <name type="common">Tubeworm</name>
    <dbReference type="NCBI Taxonomy" id="27915"/>
    <lineage>
        <taxon>Eukaryota</taxon>
        <taxon>Metazoa</taxon>
        <taxon>Spiralia</taxon>
        <taxon>Lophotrochozoa</taxon>
        <taxon>Annelida</taxon>
        <taxon>Polychaeta</taxon>
        <taxon>Sedentaria</taxon>
        <taxon>Canalipalpata</taxon>
        <taxon>Sabellida</taxon>
        <taxon>Siboglinidae</taxon>
        <taxon>Ridgeia</taxon>
    </lineage>
</organism>
<dbReference type="SUPFAM" id="SSF48403">
    <property type="entry name" value="Ankyrin repeat"/>
    <property type="match status" value="1"/>
</dbReference>
<evidence type="ECO:0000313" key="8">
    <source>
        <dbReference type="Proteomes" id="UP001209878"/>
    </source>
</evidence>
<dbReference type="InterPro" id="IPR036770">
    <property type="entry name" value="Ankyrin_rpt-contain_sf"/>
</dbReference>
<proteinExistence type="predicted"/>
<name>A0AAD9K289_RIDPI</name>
<feature type="region of interest" description="Disordered" evidence="6">
    <location>
        <begin position="1033"/>
        <end position="1064"/>
    </location>
</feature>
<feature type="compositionally biased region" description="Polar residues" evidence="6">
    <location>
        <begin position="1130"/>
        <end position="1160"/>
    </location>
</feature>
<feature type="repeat" description="ANK" evidence="5">
    <location>
        <begin position="1802"/>
        <end position="1823"/>
    </location>
</feature>
<dbReference type="PANTHER" id="PTHR24168">
    <property type="entry name" value="KN MOTIF AND ANKYRIN REPEAT DOMAIN-CONTAINING"/>
    <property type="match status" value="1"/>
</dbReference>
<feature type="compositionally biased region" description="Low complexity" evidence="6">
    <location>
        <begin position="422"/>
        <end position="436"/>
    </location>
</feature>
<dbReference type="Gene3D" id="1.25.40.20">
    <property type="entry name" value="Ankyrin repeat-containing domain"/>
    <property type="match status" value="1"/>
</dbReference>
<feature type="compositionally biased region" description="Polar residues" evidence="6">
    <location>
        <begin position="1281"/>
        <end position="1293"/>
    </location>
</feature>
<feature type="region of interest" description="Disordered" evidence="6">
    <location>
        <begin position="333"/>
        <end position="353"/>
    </location>
</feature>
<keyword evidence="4" id="KW-0175">Coiled coil</keyword>
<gene>
    <name evidence="7" type="ORF">NP493_1462g00060</name>
</gene>
<feature type="compositionally biased region" description="Polar residues" evidence="6">
    <location>
        <begin position="1105"/>
        <end position="1121"/>
    </location>
</feature>
<evidence type="ECO:0000256" key="4">
    <source>
        <dbReference type="ARBA" id="ARBA00023054"/>
    </source>
</evidence>
<evidence type="ECO:0000256" key="6">
    <source>
        <dbReference type="SAM" id="MobiDB-lite"/>
    </source>
</evidence>
<dbReference type="Pfam" id="PF12796">
    <property type="entry name" value="Ank_2"/>
    <property type="match status" value="2"/>
</dbReference>
<keyword evidence="2" id="KW-0677">Repeat</keyword>
<dbReference type="GO" id="GO:0030837">
    <property type="term" value="P:negative regulation of actin filament polymerization"/>
    <property type="evidence" value="ECO:0007669"/>
    <property type="project" value="InterPro"/>
</dbReference>
<dbReference type="InterPro" id="IPR002110">
    <property type="entry name" value="Ankyrin_rpt"/>
</dbReference>
<feature type="region of interest" description="Disordered" evidence="6">
    <location>
        <begin position="414"/>
        <end position="442"/>
    </location>
</feature>
<feature type="compositionally biased region" description="Low complexity" evidence="6">
    <location>
        <begin position="1254"/>
        <end position="1267"/>
    </location>
</feature>
<feature type="repeat" description="ANK" evidence="5">
    <location>
        <begin position="1697"/>
        <end position="1719"/>
    </location>
</feature>
<keyword evidence="1" id="KW-0597">Phosphoprotein</keyword>
<dbReference type="SMART" id="SM00248">
    <property type="entry name" value="ANK"/>
    <property type="match status" value="5"/>
</dbReference>
<dbReference type="EMBL" id="JAODUO010001462">
    <property type="protein sequence ID" value="KAK2163412.1"/>
    <property type="molecule type" value="Genomic_DNA"/>
</dbReference>
<dbReference type="FunFam" id="1.25.40.20:FF:000017">
    <property type="entry name" value="KN motif and ankyrin repeat domain-containing protein 1"/>
    <property type="match status" value="1"/>
</dbReference>
<feature type="compositionally biased region" description="Low complexity" evidence="6">
    <location>
        <begin position="1569"/>
        <end position="1578"/>
    </location>
</feature>